<proteinExistence type="predicted"/>
<gene>
    <name evidence="1" type="ORF">V1477_008671</name>
</gene>
<dbReference type="AlphaFoldDB" id="A0ABD2CDP0"/>
<dbReference type="EMBL" id="JAYRBN010000056">
    <property type="protein sequence ID" value="KAL2743182.1"/>
    <property type="molecule type" value="Genomic_DNA"/>
</dbReference>
<dbReference type="Proteomes" id="UP001607303">
    <property type="component" value="Unassembled WGS sequence"/>
</dbReference>
<evidence type="ECO:0000313" key="2">
    <source>
        <dbReference type="Proteomes" id="UP001607303"/>
    </source>
</evidence>
<protein>
    <submittedName>
        <fullName evidence="1">Uncharacterized protein</fullName>
    </submittedName>
</protein>
<name>A0ABD2CDP0_VESMC</name>
<comment type="caution">
    <text evidence="1">The sequence shown here is derived from an EMBL/GenBank/DDBJ whole genome shotgun (WGS) entry which is preliminary data.</text>
</comment>
<evidence type="ECO:0000313" key="1">
    <source>
        <dbReference type="EMBL" id="KAL2743182.1"/>
    </source>
</evidence>
<keyword evidence="2" id="KW-1185">Reference proteome</keyword>
<organism evidence="1 2">
    <name type="scientific">Vespula maculifrons</name>
    <name type="common">Eastern yellow jacket</name>
    <name type="synonym">Wasp</name>
    <dbReference type="NCBI Taxonomy" id="7453"/>
    <lineage>
        <taxon>Eukaryota</taxon>
        <taxon>Metazoa</taxon>
        <taxon>Ecdysozoa</taxon>
        <taxon>Arthropoda</taxon>
        <taxon>Hexapoda</taxon>
        <taxon>Insecta</taxon>
        <taxon>Pterygota</taxon>
        <taxon>Neoptera</taxon>
        <taxon>Endopterygota</taxon>
        <taxon>Hymenoptera</taxon>
        <taxon>Apocrita</taxon>
        <taxon>Aculeata</taxon>
        <taxon>Vespoidea</taxon>
        <taxon>Vespidae</taxon>
        <taxon>Vespinae</taxon>
        <taxon>Vespula</taxon>
    </lineage>
</organism>
<sequence>MKLWSGDNRLRETTTMSSVRPILIVNGSVLLPISTSTHRSSRSTHSLELIEKSQRKYIVISFTLSIFYTIRFVLWGYSPTHDENISGPTAIGSVLLRISTGTHCGSPSTLSPQVKKQSLCKLICEVGILARERGKQRRAFDRLLQLLGQLCFGLRRGNLENFLKNIPASINELSIKYTFEFLILTVFCTINLRNGDTRPREGKTKTGLRPTLTVISILYSLFASRLICEVVILARERGKQRRAFDRLLQLLGQLCFGLRRGNLENFSIALLASINEYGGTRPREGKTKTGLRPTLTVIRSVVLWTSTRELGEFRGGHSCKLKCEVGIVGCERDKQRRSFDRLLQLLVQLCFGLRRGNLENFAKDIPAITSSVVFWTSTRELGEFREGHSCKLKCEVGIVGCERDKQRGAFDRLLQLLVQLCFGLRRGNLENFAKDIPAMGIVGCERDKQRGAFDRLLHLLVQLCFGLRRGNLENFAEDMPATFILKCEVGIVGCERDKQRGAFDRLLQLLVQLCFGLRRGNLENFAEDMPAMGIVGCERDKRRGAFDRLLHLLVQLCFGLRRGNLENFAEDMPATFILKCEVGIVGCERDKQRGAFDRLLQLLVQLCFGLRRGNLENFAKDIPAIVFWTSTKELGEFREGHSCKLKCEVGIVGCERDKQRGAFDRLLHLLVQLCFGLRRRNIEIFGGCHSCKLNPKWGYAASRDDNKVVSLTDFYLQLCFGLRRGNIEIFVDVTRAGIKDEYMQVQYFDFALSSILKIYLHEWT</sequence>
<reference evidence="1 2" key="1">
    <citation type="journal article" date="2024" name="Ann. Entomol. Soc. Am.">
        <title>Genomic analyses of the southern and eastern yellowjacket wasps (Hymenoptera: Vespidae) reveal evolutionary signatures of social life.</title>
        <authorList>
            <person name="Catto M.A."/>
            <person name="Caine P.B."/>
            <person name="Orr S.E."/>
            <person name="Hunt B.G."/>
            <person name="Goodisman M.A.D."/>
        </authorList>
    </citation>
    <scope>NUCLEOTIDE SEQUENCE [LARGE SCALE GENOMIC DNA]</scope>
    <source>
        <strain evidence="1">232</strain>
        <tissue evidence="1">Head and thorax</tissue>
    </source>
</reference>
<accession>A0ABD2CDP0</accession>